<evidence type="ECO:0000256" key="2">
    <source>
        <dbReference type="ARBA" id="ARBA00023015"/>
    </source>
</evidence>
<dbReference type="GO" id="GO:0005634">
    <property type="term" value="C:nucleus"/>
    <property type="evidence" value="ECO:0007669"/>
    <property type="project" value="UniProtKB-SubCell"/>
</dbReference>
<gene>
    <name evidence="9" type="ORF">RJ639_028889</name>
</gene>
<dbReference type="PROSITE" id="PS50090">
    <property type="entry name" value="MYB_LIKE"/>
    <property type="match status" value="1"/>
</dbReference>
<dbReference type="Gene3D" id="1.10.10.60">
    <property type="entry name" value="Homeodomain-like"/>
    <property type="match status" value="2"/>
</dbReference>
<protein>
    <submittedName>
        <fullName evidence="9">Uncharacterized protein</fullName>
    </submittedName>
</protein>
<keyword evidence="3" id="KW-0238">DNA-binding</keyword>
<dbReference type="InterPro" id="IPR017884">
    <property type="entry name" value="SANT_dom"/>
</dbReference>
<evidence type="ECO:0000313" key="10">
    <source>
        <dbReference type="Proteomes" id="UP001188597"/>
    </source>
</evidence>
<dbReference type="PANTHER" id="PTHR44042">
    <property type="entry name" value="DUPLICATED HOMEODOMAIN-LIKE SUPERFAMILY PROTEIN-RELATED"/>
    <property type="match status" value="1"/>
</dbReference>
<feature type="domain" description="Myb-like" evidence="6">
    <location>
        <begin position="87"/>
        <end position="132"/>
    </location>
</feature>
<evidence type="ECO:0000256" key="5">
    <source>
        <dbReference type="ARBA" id="ARBA00023242"/>
    </source>
</evidence>
<reference evidence="9" key="1">
    <citation type="submission" date="2022-12" db="EMBL/GenBank/DDBJ databases">
        <title>Draft genome assemblies for two species of Escallonia (Escalloniales).</title>
        <authorList>
            <person name="Chanderbali A."/>
            <person name="Dervinis C."/>
            <person name="Anghel I."/>
            <person name="Soltis D."/>
            <person name="Soltis P."/>
            <person name="Zapata F."/>
        </authorList>
    </citation>
    <scope>NUCLEOTIDE SEQUENCE</scope>
    <source>
        <strain evidence="9">UCBG64.0493</strain>
        <tissue evidence="9">Leaf</tissue>
    </source>
</reference>
<dbReference type="SMART" id="SM00717">
    <property type="entry name" value="SANT"/>
    <property type="match status" value="2"/>
</dbReference>
<proteinExistence type="predicted"/>
<keyword evidence="10" id="KW-1185">Reference proteome</keyword>
<evidence type="ECO:0000256" key="3">
    <source>
        <dbReference type="ARBA" id="ARBA00023125"/>
    </source>
</evidence>
<dbReference type="AlphaFoldDB" id="A0AA88X966"/>
<feature type="domain" description="SANT" evidence="7">
    <location>
        <begin position="88"/>
        <end position="136"/>
    </location>
</feature>
<dbReference type="PROSITE" id="PS51293">
    <property type="entry name" value="SANT"/>
    <property type="match status" value="1"/>
</dbReference>
<dbReference type="CDD" id="cd00167">
    <property type="entry name" value="SANT"/>
    <property type="match status" value="2"/>
</dbReference>
<dbReference type="PANTHER" id="PTHR44042:SF54">
    <property type="entry name" value="MYB-LIKE DNA-BINDING DOMAIN, SHAQKYF CLASS PROTEIN"/>
    <property type="match status" value="1"/>
</dbReference>
<feature type="domain" description="HTH myb-type" evidence="8">
    <location>
        <begin position="83"/>
        <end position="136"/>
    </location>
</feature>
<keyword evidence="5" id="KW-0539">Nucleus</keyword>
<dbReference type="EMBL" id="JAVXUP010000083">
    <property type="protein sequence ID" value="KAK3039143.1"/>
    <property type="molecule type" value="Genomic_DNA"/>
</dbReference>
<dbReference type="InterPro" id="IPR009057">
    <property type="entry name" value="Homeodomain-like_sf"/>
</dbReference>
<dbReference type="NCBIfam" id="TIGR01557">
    <property type="entry name" value="myb_SHAQKYF"/>
    <property type="match status" value="1"/>
</dbReference>
<dbReference type="InterPro" id="IPR001005">
    <property type="entry name" value="SANT/Myb"/>
</dbReference>
<accession>A0AA88X966</accession>
<sequence>MESYNRNKEAEWSFEENKLFENAIAECGEANSPGYFEKIASRVPGKTIYEVIKHYEALVEDVEMIELDRVPLPEYKTANQHWKKGLPWTKEEHDKFLIGLERFGKGDWKSISKHCVVSRTPTQVASHAQKYFIRLDKSATASKR</sequence>
<comment type="subcellular location">
    <subcellularLocation>
        <location evidence="1">Nucleus</location>
    </subcellularLocation>
</comment>
<keyword evidence="2" id="KW-0805">Transcription regulation</keyword>
<dbReference type="GO" id="GO:0009908">
    <property type="term" value="P:flower development"/>
    <property type="evidence" value="ECO:0007669"/>
    <property type="project" value="UniProtKB-ARBA"/>
</dbReference>
<name>A0AA88X966_9ASTE</name>
<dbReference type="SUPFAM" id="SSF46689">
    <property type="entry name" value="Homeodomain-like"/>
    <property type="match status" value="2"/>
</dbReference>
<evidence type="ECO:0000313" key="9">
    <source>
        <dbReference type="EMBL" id="KAK3039143.1"/>
    </source>
</evidence>
<dbReference type="PROSITE" id="PS51294">
    <property type="entry name" value="HTH_MYB"/>
    <property type="match status" value="1"/>
</dbReference>
<dbReference type="GO" id="GO:0003677">
    <property type="term" value="F:DNA binding"/>
    <property type="evidence" value="ECO:0007669"/>
    <property type="project" value="UniProtKB-KW"/>
</dbReference>
<dbReference type="InterPro" id="IPR006447">
    <property type="entry name" value="Myb_dom_plants"/>
</dbReference>
<dbReference type="Proteomes" id="UP001188597">
    <property type="component" value="Unassembled WGS sequence"/>
</dbReference>
<dbReference type="FunFam" id="1.10.10.60:FF:000154">
    <property type="entry name" value="Transcription factor SRM1"/>
    <property type="match status" value="1"/>
</dbReference>
<evidence type="ECO:0000256" key="1">
    <source>
        <dbReference type="ARBA" id="ARBA00004123"/>
    </source>
</evidence>
<dbReference type="InterPro" id="IPR017930">
    <property type="entry name" value="Myb_dom"/>
</dbReference>
<keyword evidence="4" id="KW-0804">Transcription</keyword>
<dbReference type="Pfam" id="PF00249">
    <property type="entry name" value="Myb_DNA-binding"/>
    <property type="match status" value="2"/>
</dbReference>
<organism evidence="9 10">
    <name type="scientific">Escallonia herrerae</name>
    <dbReference type="NCBI Taxonomy" id="1293975"/>
    <lineage>
        <taxon>Eukaryota</taxon>
        <taxon>Viridiplantae</taxon>
        <taxon>Streptophyta</taxon>
        <taxon>Embryophyta</taxon>
        <taxon>Tracheophyta</taxon>
        <taxon>Spermatophyta</taxon>
        <taxon>Magnoliopsida</taxon>
        <taxon>eudicotyledons</taxon>
        <taxon>Gunneridae</taxon>
        <taxon>Pentapetalae</taxon>
        <taxon>asterids</taxon>
        <taxon>campanulids</taxon>
        <taxon>Escalloniales</taxon>
        <taxon>Escalloniaceae</taxon>
        <taxon>Escallonia</taxon>
    </lineage>
</organism>
<evidence type="ECO:0000256" key="4">
    <source>
        <dbReference type="ARBA" id="ARBA00023163"/>
    </source>
</evidence>
<evidence type="ECO:0000259" key="7">
    <source>
        <dbReference type="PROSITE" id="PS51293"/>
    </source>
</evidence>
<evidence type="ECO:0000259" key="8">
    <source>
        <dbReference type="PROSITE" id="PS51294"/>
    </source>
</evidence>
<comment type="caution">
    <text evidence="9">The sequence shown here is derived from an EMBL/GenBank/DDBJ whole genome shotgun (WGS) entry which is preliminary data.</text>
</comment>
<evidence type="ECO:0000259" key="6">
    <source>
        <dbReference type="PROSITE" id="PS50090"/>
    </source>
</evidence>
<dbReference type="GO" id="GO:0048262">
    <property type="term" value="P:determination of dorsal/ventral asymmetry"/>
    <property type="evidence" value="ECO:0007669"/>
    <property type="project" value="UniProtKB-ARBA"/>
</dbReference>
<dbReference type="FunFam" id="1.10.10.60:FF:000009">
    <property type="entry name" value="transcription factor MYB1R1"/>
    <property type="match status" value="1"/>
</dbReference>